<proteinExistence type="predicted"/>
<evidence type="ECO:0000313" key="1">
    <source>
        <dbReference type="EMBL" id="KAF2647805.1"/>
    </source>
</evidence>
<sequence length="233" mass="26201">MEDEKSEYLLTEDKASRLSISSVSSYSSIFEPISNTSLALFLGYTVKQPVTLIMKQIGLCHISPRHRLTISYASPSEGPGETLFEVAEEQKHEIVFRTTSGEEVMRIRKNAHNFTQNHEYAGVSPSGEVKWSANIMRKMLAATKYGFTVHPDQHTSQPLEYRDKVHGRDKGLLLDERLLAIYKDRSVWSLKRKPHVVKIAPGMDMLVALGMAFVRYDKLRDDANTAAVTAAVS</sequence>
<protein>
    <submittedName>
        <fullName evidence="1">Uncharacterized protein</fullName>
    </submittedName>
</protein>
<organism evidence="1 2">
    <name type="scientific">Lophiostoma macrostomum CBS 122681</name>
    <dbReference type="NCBI Taxonomy" id="1314788"/>
    <lineage>
        <taxon>Eukaryota</taxon>
        <taxon>Fungi</taxon>
        <taxon>Dikarya</taxon>
        <taxon>Ascomycota</taxon>
        <taxon>Pezizomycotina</taxon>
        <taxon>Dothideomycetes</taxon>
        <taxon>Pleosporomycetidae</taxon>
        <taxon>Pleosporales</taxon>
        <taxon>Lophiostomataceae</taxon>
        <taxon>Lophiostoma</taxon>
    </lineage>
</organism>
<reference evidence="1" key="1">
    <citation type="journal article" date="2020" name="Stud. Mycol.">
        <title>101 Dothideomycetes genomes: a test case for predicting lifestyles and emergence of pathogens.</title>
        <authorList>
            <person name="Haridas S."/>
            <person name="Albert R."/>
            <person name="Binder M."/>
            <person name="Bloem J."/>
            <person name="Labutti K."/>
            <person name="Salamov A."/>
            <person name="Andreopoulos B."/>
            <person name="Baker S."/>
            <person name="Barry K."/>
            <person name="Bills G."/>
            <person name="Bluhm B."/>
            <person name="Cannon C."/>
            <person name="Castanera R."/>
            <person name="Culley D."/>
            <person name="Daum C."/>
            <person name="Ezra D."/>
            <person name="Gonzalez J."/>
            <person name="Henrissat B."/>
            <person name="Kuo A."/>
            <person name="Liang C."/>
            <person name="Lipzen A."/>
            <person name="Lutzoni F."/>
            <person name="Magnuson J."/>
            <person name="Mondo S."/>
            <person name="Nolan M."/>
            <person name="Ohm R."/>
            <person name="Pangilinan J."/>
            <person name="Park H.-J."/>
            <person name="Ramirez L."/>
            <person name="Alfaro M."/>
            <person name="Sun H."/>
            <person name="Tritt A."/>
            <person name="Yoshinaga Y."/>
            <person name="Zwiers L.-H."/>
            <person name="Turgeon B."/>
            <person name="Goodwin S."/>
            <person name="Spatafora J."/>
            <person name="Crous P."/>
            <person name="Grigoriev I."/>
        </authorList>
    </citation>
    <scope>NUCLEOTIDE SEQUENCE</scope>
    <source>
        <strain evidence="1">CBS 122681</strain>
    </source>
</reference>
<name>A0A6A6SIW0_9PLEO</name>
<dbReference type="EMBL" id="MU004581">
    <property type="protein sequence ID" value="KAF2647805.1"/>
    <property type="molecule type" value="Genomic_DNA"/>
</dbReference>
<keyword evidence="2" id="KW-1185">Reference proteome</keyword>
<gene>
    <name evidence="1" type="ORF">K491DRAFT_723118</name>
</gene>
<dbReference type="Proteomes" id="UP000799324">
    <property type="component" value="Unassembled WGS sequence"/>
</dbReference>
<accession>A0A6A6SIW0</accession>
<dbReference type="AlphaFoldDB" id="A0A6A6SIW0"/>
<dbReference type="OrthoDB" id="3658421at2759"/>
<evidence type="ECO:0000313" key="2">
    <source>
        <dbReference type="Proteomes" id="UP000799324"/>
    </source>
</evidence>